<dbReference type="RefSeq" id="WP_160607268.1">
    <property type="nucleotide sequence ID" value="NZ_WTYF01000004.1"/>
</dbReference>
<accession>A0A844XXX4</accession>
<comment type="caution">
    <text evidence="2">The sequence shown here is derived from an EMBL/GenBank/DDBJ whole genome shotgun (WGS) entry which is preliminary data.</text>
</comment>
<keyword evidence="3" id="KW-1185">Reference proteome</keyword>
<dbReference type="Pfam" id="PF08818">
    <property type="entry name" value="DUF1801"/>
    <property type="match status" value="1"/>
</dbReference>
<proteinExistence type="predicted"/>
<reference evidence="2 3" key="1">
    <citation type="submission" date="2019-12" db="EMBL/GenBank/DDBJ databases">
        <title>Genomic-based taxomic classification of the family Erythrobacteraceae.</title>
        <authorList>
            <person name="Xu L."/>
        </authorList>
    </citation>
    <scope>NUCLEOTIDE SEQUENCE [LARGE SCALE GENOMIC DNA]</scope>
    <source>
        <strain evidence="2 3">DSM 16225</strain>
    </source>
</reference>
<dbReference type="OrthoDB" id="5951444at2"/>
<sequence>MAEAKTTITDQSPADFIAGVEPERRREEALVLDALFRKVTAEQPVMWGPSIIGYGQYRTTYASGRDVHWMRTGFSPRKAKHSLYLMGGYCDELTGQRRDALLAKLGKYSTGKSCLYINKLADVDMAVLEEMLRNDWDAMARLYPE</sequence>
<organism evidence="2 3">
    <name type="scientific">Qipengyuania gaetbuli</name>
    <dbReference type="NCBI Taxonomy" id="266952"/>
    <lineage>
        <taxon>Bacteria</taxon>
        <taxon>Pseudomonadati</taxon>
        <taxon>Pseudomonadota</taxon>
        <taxon>Alphaproteobacteria</taxon>
        <taxon>Sphingomonadales</taxon>
        <taxon>Erythrobacteraceae</taxon>
        <taxon>Qipengyuania</taxon>
    </lineage>
</organism>
<dbReference type="EMBL" id="WTYF01000004">
    <property type="protein sequence ID" value="MXO50691.1"/>
    <property type="molecule type" value="Genomic_DNA"/>
</dbReference>
<gene>
    <name evidence="2" type="ORF">GRI42_05155</name>
</gene>
<protein>
    <submittedName>
        <fullName evidence="2">DUF1801 domain-containing protein</fullName>
    </submittedName>
</protein>
<name>A0A844XXX4_9SPHN</name>
<feature type="domain" description="YdhG-like" evidence="1">
    <location>
        <begin position="25"/>
        <end position="133"/>
    </location>
</feature>
<evidence type="ECO:0000259" key="1">
    <source>
        <dbReference type="Pfam" id="PF08818"/>
    </source>
</evidence>
<dbReference type="AlphaFoldDB" id="A0A844XXX4"/>
<evidence type="ECO:0000313" key="3">
    <source>
        <dbReference type="Proteomes" id="UP000444185"/>
    </source>
</evidence>
<dbReference type="InterPro" id="IPR014922">
    <property type="entry name" value="YdhG-like"/>
</dbReference>
<evidence type="ECO:0000313" key="2">
    <source>
        <dbReference type="EMBL" id="MXO50691.1"/>
    </source>
</evidence>
<dbReference type="Proteomes" id="UP000444185">
    <property type="component" value="Unassembled WGS sequence"/>
</dbReference>